<reference evidence="20 21" key="1">
    <citation type="journal article" date="2015" name="Genome Biol. Evol.">
        <title>Comparative Genomics of Listeria Sensu Lato: Genus-Wide Differences in Evolutionary Dynamics and the Progressive Gain of Complex, Potentially Pathogenicity-Related Traits through Lateral Gene Transfer.</title>
        <authorList>
            <person name="Chiara M."/>
            <person name="Caruso M."/>
            <person name="D'Erchia A.M."/>
            <person name="Manzari C."/>
            <person name="Fraccalvieri R."/>
            <person name="Goffredo E."/>
            <person name="Latorre L."/>
            <person name="Miccolupo A."/>
            <person name="Padalino I."/>
            <person name="Santagada G."/>
            <person name="Chiocco D."/>
            <person name="Pesole G."/>
            <person name="Horner D.S."/>
            <person name="Parisi A."/>
        </authorList>
    </citation>
    <scope>NUCLEOTIDE SEQUENCE [LARGE SCALE GENOMIC DNA]</scope>
    <source>
        <strain evidence="20 21">1991</strain>
    </source>
</reference>
<evidence type="ECO:0000256" key="15">
    <source>
        <dbReference type="RuleBase" id="RU004326"/>
    </source>
</evidence>
<comment type="caution">
    <text evidence="20">The sequence shown here is derived from an EMBL/GenBank/DDBJ whole genome shotgun (WGS) entry which is preliminary data.</text>
</comment>
<organism evidence="20 21">
    <name type="scientific">Listeria fleischmannii 1991</name>
    <dbReference type="NCBI Taxonomy" id="1430899"/>
    <lineage>
        <taxon>Bacteria</taxon>
        <taxon>Bacillati</taxon>
        <taxon>Bacillota</taxon>
        <taxon>Bacilli</taxon>
        <taxon>Bacillales</taxon>
        <taxon>Listeriaceae</taxon>
        <taxon>Listeria</taxon>
    </lineage>
</organism>
<dbReference type="InterPro" id="IPR016066">
    <property type="entry name" value="A-D-PHexomutase_CS"/>
</dbReference>
<dbReference type="EMBL" id="AZHO01000030">
    <property type="protein sequence ID" value="KMT58322.1"/>
    <property type="molecule type" value="Genomic_DNA"/>
</dbReference>
<dbReference type="SUPFAM" id="SSF55957">
    <property type="entry name" value="Phosphoglucomutase, C-terminal domain"/>
    <property type="match status" value="1"/>
</dbReference>
<dbReference type="InterPro" id="IPR005846">
    <property type="entry name" value="A-D-PHexomutase_a/b/a-III"/>
</dbReference>
<dbReference type="InterPro" id="IPR005843">
    <property type="entry name" value="A-D-PHexomutase_C"/>
</dbReference>
<dbReference type="Proteomes" id="UP000052258">
    <property type="component" value="Unassembled WGS sequence"/>
</dbReference>
<keyword evidence="9 15" id="KW-0479">Metal-binding</keyword>
<dbReference type="RefSeq" id="WP_007475338.1">
    <property type="nucleotide sequence ID" value="NZ_KQ130619.1"/>
</dbReference>
<dbReference type="PATRIC" id="fig|1430899.3.peg.2197"/>
<comment type="pathway">
    <text evidence="3">Glycolipid metabolism; diglucosyl-diacylglycerol biosynthesis.</text>
</comment>
<dbReference type="Pfam" id="PF02878">
    <property type="entry name" value="PGM_PMM_I"/>
    <property type="match status" value="1"/>
</dbReference>
<evidence type="ECO:0000259" key="16">
    <source>
        <dbReference type="Pfam" id="PF00408"/>
    </source>
</evidence>
<evidence type="ECO:0000256" key="12">
    <source>
        <dbReference type="ARBA" id="ARBA00039995"/>
    </source>
</evidence>
<evidence type="ECO:0000313" key="21">
    <source>
        <dbReference type="Proteomes" id="UP000052258"/>
    </source>
</evidence>
<keyword evidence="8" id="KW-0597">Phosphoprotein</keyword>
<feature type="domain" description="Alpha-D-phosphohexomutase alpha/beta/alpha" evidence="19">
    <location>
        <begin position="314"/>
        <end position="436"/>
    </location>
</feature>
<evidence type="ECO:0000256" key="13">
    <source>
        <dbReference type="ARBA" id="ARBA00041398"/>
    </source>
</evidence>
<evidence type="ECO:0000256" key="2">
    <source>
        <dbReference type="ARBA" id="ARBA00001946"/>
    </source>
</evidence>
<dbReference type="PANTHER" id="PTHR45745">
    <property type="entry name" value="PHOSPHOMANNOMUTASE 45A"/>
    <property type="match status" value="1"/>
</dbReference>
<evidence type="ECO:0000259" key="18">
    <source>
        <dbReference type="Pfam" id="PF02879"/>
    </source>
</evidence>
<comment type="catalytic activity">
    <reaction evidence="1">
        <text>alpha-D-glucose 1-phosphate = alpha-D-glucose 6-phosphate</text>
        <dbReference type="Rhea" id="RHEA:23536"/>
        <dbReference type="ChEBI" id="CHEBI:58225"/>
        <dbReference type="ChEBI" id="CHEBI:58601"/>
        <dbReference type="EC" id="5.4.2.2"/>
    </reaction>
</comment>
<evidence type="ECO:0000313" key="20">
    <source>
        <dbReference type="EMBL" id="KMT58322.1"/>
    </source>
</evidence>
<evidence type="ECO:0000256" key="9">
    <source>
        <dbReference type="ARBA" id="ARBA00022723"/>
    </source>
</evidence>
<dbReference type="GO" id="GO:0000287">
    <property type="term" value="F:magnesium ion binding"/>
    <property type="evidence" value="ECO:0007669"/>
    <property type="project" value="InterPro"/>
</dbReference>
<evidence type="ECO:0000256" key="14">
    <source>
        <dbReference type="ARBA" id="ARBA00041467"/>
    </source>
</evidence>
<dbReference type="Pfam" id="PF02880">
    <property type="entry name" value="PGM_PMM_III"/>
    <property type="match status" value="1"/>
</dbReference>
<dbReference type="InterPro" id="IPR016055">
    <property type="entry name" value="A-D-PHexomutase_a/b/a-I/II/III"/>
</dbReference>
<sequence length="542" mass="61019">MFNEIELLRWQKATLPEELEHDLQTSEDLQDQFYRYLEFGTGGMRGKMGAGPNRINIYTIRRAASGLAEYLHEIGRYQNGVAISFDSRIHSRDFAIETARVLAAKDIPVFLSEELRPTPELSFMVREFKAAAGVMITASHNPSIYNGFKVYDEAGCQITPEAADQILAFMAEKEDIFAIPVTDSELIQTIGSEIDDLYLKKAEVVTKRPNLIADKGSELKIVYTPLHGSGRKLVTTSLQNAGFKNVHLVPEQSEPDGEFKTVQSPNPEEVESFKLAFQYGKKKHADILMATDPDADRLGVAVLNEEMDYQILTGNQLGALLFYYLLSEKDEVTSNDYLVTTVVTNDLGRKIAERYGASHTETLTGFKFIGEKIAEFEKEGKQFLFGYEESYGYLVAPFVRDKDAIQAALLTAEMALYFKEKGKSLLAVLDELYEKFGYHAEALLNLAFEGEDGSEAMNELLIKLRKTDVFPHVAQKIDFKNGHLDLPKTNMLLFCFDEGDRVFIRPSGTEPKCKIYIQVVRASAEKAQKAVEELKEMILQHV</sequence>
<evidence type="ECO:0000256" key="7">
    <source>
        <dbReference type="ARBA" id="ARBA00022526"/>
    </source>
</evidence>
<evidence type="ECO:0000256" key="5">
    <source>
        <dbReference type="ARBA" id="ARBA00010231"/>
    </source>
</evidence>
<dbReference type="Pfam" id="PF02879">
    <property type="entry name" value="PGM_PMM_II"/>
    <property type="match status" value="1"/>
</dbReference>
<dbReference type="SUPFAM" id="SSF53738">
    <property type="entry name" value="Phosphoglucomutase, first 3 domains"/>
    <property type="match status" value="3"/>
</dbReference>
<keyword evidence="21" id="KW-1185">Reference proteome</keyword>
<comment type="pathway">
    <text evidence="4">Lipid metabolism.</text>
</comment>
<dbReference type="CDD" id="cd05799">
    <property type="entry name" value="PGM2"/>
    <property type="match status" value="1"/>
</dbReference>
<evidence type="ECO:0000256" key="1">
    <source>
        <dbReference type="ARBA" id="ARBA00000443"/>
    </source>
</evidence>
<dbReference type="InterPro" id="IPR036900">
    <property type="entry name" value="A-D-PHexomutase_C_sf"/>
</dbReference>
<evidence type="ECO:0000256" key="11">
    <source>
        <dbReference type="ARBA" id="ARBA00023235"/>
    </source>
</evidence>
<feature type="domain" description="Alpha-D-phosphohexomutase C-terminal" evidence="16">
    <location>
        <begin position="496"/>
        <end position="532"/>
    </location>
</feature>
<evidence type="ECO:0000256" key="4">
    <source>
        <dbReference type="ARBA" id="ARBA00005189"/>
    </source>
</evidence>
<evidence type="ECO:0000256" key="3">
    <source>
        <dbReference type="ARBA" id="ARBA00005164"/>
    </source>
</evidence>
<dbReference type="GO" id="GO:0008973">
    <property type="term" value="F:phosphopentomutase activity"/>
    <property type="evidence" value="ECO:0007669"/>
    <property type="project" value="TreeGrafter"/>
</dbReference>
<accession>A0A0J8G6V2</accession>
<feature type="domain" description="Alpha-D-phosphohexomutase alpha/beta/alpha" evidence="18">
    <location>
        <begin position="212"/>
        <end position="301"/>
    </location>
</feature>
<comment type="cofactor">
    <cofactor evidence="2">
        <name>Mg(2+)</name>
        <dbReference type="ChEBI" id="CHEBI:18420"/>
    </cofactor>
</comment>
<protein>
    <recommendedName>
        <fullName evidence="12">Phosphoglucomutase</fullName>
        <ecNumber evidence="6">5.4.2.2</ecNumber>
    </recommendedName>
    <alternativeName>
        <fullName evidence="14">Alpha-phosphoglucomutase</fullName>
    </alternativeName>
    <alternativeName>
        <fullName evidence="13">Glucose phosphomutase</fullName>
    </alternativeName>
</protein>
<dbReference type="PANTHER" id="PTHR45745:SF1">
    <property type="entry name" value="PHOSPHOGLUCOMUTASE 2B-RELATED"/>
    <property type="match status" value="1"/>
</dbReference>
<proteinExistence type="inferred from homology"/>
<evidence type="ECO:0000256" key="8">
    <source>
        <dbReference type="ARBA" id="ARBA00022553"/>
    </source>
</evidence>
<dbReference type="OrthoDB" id="9806956at2"/>
<dbReference type="InterPro" id="IPR005844">
    <property type="entry name" value="A-D-PHexomutase_a/b/a-I"/>
</dbReference>
<name>A0A0J8G6V2_9LIST</name>
<keyword evidence="7" id="KW-0313">Glucose metabolism</keyword>
<dbReference type="PROSITE" id="PS00710">
    <property type="entry name" value="PGM_PMM"/>
    <property type="match status" value="1"/>
</dbReference>
<dbReference type="PRINTS" id="PR00509">
    <property type="entry name" value="PGMPMM"/>
</dbReference>
<evidence type="ECO:0000259" key="17">
    <source>
        <dbReference type="Pfam" id="PF02878"/>
    </source>
</evidence>
<evidence type="ECO:0000256" key="10">
    <source>
        <dbReference type="ARBA" id="ARBA00022842"/>
    </source>
</evidence>
<dbReference type="Gene3D" id="3.40.120.10">
    <property type="entry name" value="Alpha-D-Glucose-1,6-Bisphosphate, subunit A, domain 3"/>
    <property type="match status" value="3"/>
</dbReference>
<keyword evidence="11" id="KW-0413">Isomerase</keyword>
<dbReference type="Gene3D" id="3.30.310.50">
    <property type="entry name" value="Alpha-D-phosphohexomutase, C-terminal domain"/>
    <property type="match status" value="1"/>
</dbReference>
<keyword evidence="7" id="KW-0119">Carbohydrate metabolism</keyword>
<keyword evidence="10 15" id="KW-0460">Magnesium</keyword>
<feature type="domain" description="Alpha-D-phosphohexomutase alpha/beta/alpha" evidence="17">
    <location>
        <begin position="38"/>
        <end position="174"/>
    </location>
</feature>
<evidence type="ECO:0000259" key="19">
    <source>
        <dbReference type="Pfam" id="PF02880"/>
    </source>
</evidence>
<evidence type="ECO:0000256" key="6">
    <source>
        <dbReference type="ARBA" id="ARBA00012728"/>
    </source>
</evidence>
<dbReference type="GO" id="GO:0006166">
    <property type="term" value="P:purine ribonucleoside salvage"/>
    <property type="evidence" value="ECO:0007669"/>
    <property type="project" value="TreeGrafter"/>
</dbReference>
<dbReference type="AlphaFoldDB" id="A0A0J8G6V2"/>
<dbReference type="Pfam" id="PF00408">
    <property type="entry name" value="PGM_PMM_IV"/>
    <property type="match status" value="1"/>
</dbReference>
<dbReference type="GO" id="GO:0006006">
    <property type="term" value="P:glucose metabolic process"/>
    <property type="evidence" value="ECO:0007669"/>
    <property type="project" value="UniProtKB-KW"/>
</dbReference>
<gene>
    <name evidence="20" type="ORF">X560_2148</name>
</gene>
<dbReference type="GO" id="GO:0004614">
    <property type="term" value="F:phosphoglucomutase activity"/>
    <property type="evidence" value="ECO:0007669"/>
    <property type="project" value="UniProtKB-EC"/>
</dbReference>
<comment type="similarity">
    <text evidence="5 15">Belongs to the phosphohexose mutase family.</text>
</comment>
<dbReference type="InterPro" id="IPR005841">
    <property type="entry name" value="Alpha-D-phosphohexomutase_SF"/>
</dbReference>
<dbReference type="EC" id="5.4.2.2" evidence="6"/>
<dbReference type="InterPro" id="IPR005845">
    <property type="entry name" value="A-D-PHexomutase_a/b/a-II"/>
</dbReference>